<dbReference type="EMBL" id="AP019297">
    <property type="protein sequence ID" value="BBG94122.1"/>
    <property type="molecule type" value="Genomic_DNA"/>
</dbReference>
<dbReference type="GO" id="GO:0046872">
    <property type="term" value="F:metal ion binding"/>
    <property type="evidence" value="ECO:0007669"/>
    <property type="project" value="UniProtKB-KW"/>
</dbReference>
<dbReference type="FunFam" id="1.10.150.110:FF:000006">
    <property type="entry name" value="DNA polymerase"/>
    <property type="match status" value="1"/>
</dbReference>
<evidence type="ECO:0000256" key="7">
    <source>
        <dbReference type="SAM" id="MobiDB-lite"/>
    </source>
</evidence>
<dbReference type="InterPro" id="IPR027421">
    <property type="entry name" value="DNA_pol_lamdba_lyase_dom_sf"/>
</dbReference>
<dbReference type="SUPFAM" id="SSF81585">
    <property type="entry name" value="PsbU/PolX domain-like"/>
    <property type="match status" value="1"/>
</dbReference>
<dbReference type="InterPro" id="IPR002054">
    <property type="entry name" value="DNA-dir_DNA_pol_X"/>
</dbReference>
<dbReference type="InterPro" id="IPR018944">
    <property type="entry name" value="DNA_pol_lambd_fingers_domain"/>
</dbReference>
<dbReference type="InterPro" id="IPR039349">
    <property type="entry name" value="PRIN2"/>
</dbReference>
<dbReference type="SUPFAM" id="SSF47802">
    <property type="entry name" value="DNA polymerase beta, N-terminal domain-like"/>
    <property type="match status" value="1"/>
</dbReference>
<keyword evidence="3" id="KW-0808">Transferase</keyword>
<dbReference type="FunFam" id="1.10.150.20:FF:000010">
    <property type="entry name" value="DNA polymerase lambda"/>
    <property type="match status" value="1"/>
</dbReference>
<evidence type="ECO:0000259" key="8">
    <source>
        <dbReference type="SMART" id="SM00483"/>
    </source>
</evidence>
<dbReference type="Gene3D" id="1.10.150.20">
    <property type="entry name" value="5' to 3' exonuclease, C-terminal subdomain"/>
    <property type="match status" value="1"/>
</dbReference>
<dbReference type="PANTHER" id="PTHR35987">
    <property type="entry name" value="PROTEIN PLASTID REDOX INSENSITIVE 2, CHLOROPLASTIC-RELATED"/>
    <property type="match status" value="1"/>
</dbReference>
<proteinExistence type="inferred from homology"/>
<evidence type="ECO:0000256" key="4">
    <source>
        <dbReference type="ARBA" id="ARBA00022695"/>
    </source>
</evidence>
<evidence type="ECO:0000256" key="5">
    <source>
        <dbReference type="ARBA" id="ARBA00022723"/>
    </source>
</evidence>
<gene>
    <name evidence="9" type="ORF">Prudu_002330</name>
</gene>
<keyword evidence="6" id="KW-0539">Nucleus</keyword>
<comment type="subcellular location">
    <subcellularLocation>
        <location evidence="1">Nucleus</location>
    </subcellularLocation>
</comment>
<evidence type="ECO:0000256" key="1">
    <source>
        <dbReference type="ARBA" id="ARBA00004123"/>
    </source>
</evidence>
<dbReference type="AlphaFoldDB" id="A0A4Y1QQJ1"/>
<dbReference type="PANTHER" id="PTHR35987:SF2">
    <property type="entry name" value="PROTEIN PLASTID REDOX INSENSITIVE 2, CHLOROPLASTIC"/>
    <property type="match status" value="1"/>
</dbReference>
<dbReference type="Pfam" id="PF10391">
    <property type="entry name" value="DNA_pol_lambd_f"/>
    <property type="match status" value="1"/>
</dbReference>
<dbReference type="Gene3D" id="1.10.150.110">
    <property type="entry name" value="DNA polymerase beta, N-terminal domain-like"/>
    <property type="match status" value="1"/>
</dbReference>
<organism evidence="9">
    <name type="scientific">Prunus dulcis</name>
    <name type="common">Almond</name>
    <name type="synonym">Amygdalus dulcis</name>
    <dbReference type="NCBI Taxonomy" id="3755"/>
    <lineage>
        <taxon>Eukaryota</taxon>
        <taxon>Viridiplantae</taxon>
        <taxon>Streptophyta</taxon>
        <taxon>Embryophyta</taxon>
        <taxon>Tracheophyta</taxon>
        <taxon>Spermatophyta</taxon>
        <taxon>Magnoliopsida</taxon>
        <taxon>eudicotyledons</taxon>
        <taxon>Gunneridae</taxon>
        <taxon>Pentapetalae</taxon>
        <taxon>rosids</taxon>
        <taxon>fabids</taxon>
        <taxon>Rosales</taxon>
        <taxon>Rosaceae</taxon>
        <taxon>Amygdaloideae</taxon>
        <taxon>Amygdaleae</taxon>
        <taxon>Prunus</taxon>
    </lineage>
</organism>
<reference evidence="9" key="1">
    <citation type="journal article" date="2019" name="Science">
        <title>Mutation of a bHLH transcription factor allowed almond domestication.</title>
        <authorList>
            <person name="Sanchez-Perez R."/>
            <person name="Pavan S."/>
            <person name="Mazzeo R."/>
            <person name="Moldovan C."/>
            <person name="Aiese Cigliano R."/>
            <person name="Del Cueto J."/>
            <person name="Ricciardi F."/>
            <person name="Lotti C."/>
            <person name="Ricciardi L."/>
            <person name="Dicenta F."/>
            <person name="Lopez-Marques R.L."/>
            <person name="Lindberg Moller B."/>
        </authorList>
    </citation>
    <scope>NUCLEOTIDE SEQUENCE</scope>
</reference>
<sequence length="445" mass="50040">MDLTSGEKVSEDMYHLKLEADKSSNDYISSDDEPPKPKKLRSSSPDDLAHTSIPKTPESPNKDQITALQSAVPYNPPDLNKNITQIFGKLINIYRALGDDRRSFSYYKAVPVIEKLPFKIQSVDQVKDLPNIGKSMQDHEIVTTGKLSKLEHFETDEKVRTIALFEEIWGVGPSTALKLYEKGHRTLDDLKNEDSLTNSQKLGLRYYDDIKQRIPRHEAEEMEHLLQKVGENVLPGSQRFSTKICKAVKGYEVPTSTHSEEIREGKEMSWSSVAPLLSVTPSKLDSSSSFLPSSSSSVSSVRVSLSLSWRFRPTSVRYLSSSSSSLSLRKQICRAAEYKFPDPIPEFADEETEKFRTHLLNKLSKKDLYEDSVEEVVGICTEIFSTFLHTEYGGPGTLLVVPFIDMADTLNECGLPGGQQAARAAIKWAQNHVDNDWNEWTGDEN</sequence>
<dbReference type="Pfam" id="PF14716">
    <property type="entry name" value="HHH_8"/>
    <property type="match status" value="1"/>
</dbReference>
<dbReference type="GO" id="GO:0005634">
    <property type="term" value="C:nucleus"/>
    <property type="evidence" value="ECO:0007669"/>
    <property type="project" value="UniProtKB-SubCell"/>
</dbReference>
<keyword evidence="4" id="KW-0548">Nucleotidyltransferase</keyword>
<name>A0A4Y1QQJ1_PRUDU</name>
<feature type="domain" description="DNA-directed DNA polymerase X" evidence="8">
    <location>
        <begin position="78"/>
        <end position="371"/>
    </location>
</feature>
<evidence type="ECO:0000256" key="3">
    <source>
        <dbReference type="ARBA" id="ARBA00022679"/>
    </source>
</evidence>
<dbReference type="SMART" id="SM00483">
    <property type="entry name" value="POLXc"/>
    <property type="match status" value="1"/>
</dbReference>
<feature type="compositionally biased region" description="Basic and acidic residues" evidence="7">
    <location>
        <begin position="8"/>
        <end position="24"/>
    </location>
</feature>
<evidence type="ECO:0000256" key="6">
    <source>
        <dbReference type="ARBA" id="ARBA00023242"/>
    </source>
</evidence>
<accession>A0A4Y1QQJ1</accession>
<evidence type="ECO:0000256" key="2">
    <source>
        <dbReference type="ARBA" id="ARBA00008323"/>
    </source>
</evidence>
<dbReference type="GO" id="GO:0010468">
    <property type="term" value="P:regulation of gene expression"/>
    <property type="evidence" value="ECO:0007669"/>
    <property type="project" value="InterPro"/>
</dbReference>
<evidence type="ECO:0000313" key="9">
    <source>
        <dbReference type="EMBL" id="BBG94122.1"/>
    </source>
</evidence>
<dbReference type="GO" id="GO:0003887">
    <property type="term" value="F:DNA-directed DNA polymerase activity"/>
    <property type="evidence" value="ECO:0007669"/>
    <property type="project" value="InterPro"/>
</dbReference>
<keyword evidence="5" id="KW-0479">Metal-binding</keyword>
<dbReference type="InterPro" id="IPR010996">
    <property type="entry name" value="HHH_MUS81"/>
</dbReference>
<dbReference type="GO" id="GO:0003677">
    <property type="term" value="F:DNA binding"/>
    <property type="evidence" value="ECO:0007669"/>
    <property type="project" value="InterPro"/>
</dbReference>
<protein>
    <recommendedName>
        <fullName evidence="8">DNA-directed DNA polymerase X domain-containing protein</fullName>
    </recommendedName>
</protein>
<feature type="region of interest" description="Disordered" evidence="7">
    <location>
        <begin position="1"/>
        <end position="62"/>
    </location>
</feature>
<comment type="similarity">
    <text evidence="2">Belongs to the DNA polymerase type-X family.</text>
</comment>